<dbReference type="eggNOG" id="COG1357">
    <property type="taxonomic scope" value="Bacteria"/>
</dbReference>
<comment type="caution">
    <text evidence="1">The sequence shown here is derived from an EMBL/GenBank/DDBJ whole genome shotgun (WGS) entry which is preliminary data.</text>
</comment>
<name>A0A0L8L4H0_9ACTN</name>
<dbReference type="Pfam" id="PF15575">
    <property type="entry name" value="Imm49"/>
    <property type="match status" value="1"/>
</dbReference>
<dbReference type="RefSeq" id="WP_030041961.1">
    <property type="nucleotide sequence ID" value="NZ_KL575611.1"/>
</dbReference>
<keyword evidence="2" id="KW-1185">Reference proteome</keyword>
<sequence>MTVRVTRHGSPGPDDEAYATALGEGLTRTIAVLERSPRMFDGAMGGADSYLRACLAVNPDASRLRTWEATVTAMQVSTAAFAAAIRTEGALEFRIADQMRTIQATGPQYYANAGNWLSAFWLSIVCREQARMTQLCEIPLDFLRSSGVEYDEYVYHWIDALQTYWLERPGLGEKLVTAIEMSSPEVARIADREALDKILYQPIDLFQRFLRKDHDGFNQALAQALELHKSFWTASEAREEAVEGYLALGPLAIACLAHDAGFPIDVESDYIPSQLLNRAWVGEFPT</sequence>
<accession>A0A0L8L4H0</accession>
<organism evidence="1 2">
    <name type="scientific">Streptomyces resistomycificus</name>
    <dbReference type="NCBI Taxonomy" id="67356"/>
    <lineage>
        <taxon>Bacteria</taxon>
        <taxon>Bacillati</taxon>
        <taxon>Actinomycetota</taxon>
        <taxon>Actinomycetes</taxon>
        <taxon>Kitasatosporales</taxon>
        <taxon>Streptomycetaceae</taxon>
        <taxon>Streptomyces</taxon>
        <taxon>Streptomyces aurantiacus group</taxon>
    </lineage>
</organism>
<reference evidence="2" key="1">
    <citation type="submission" date="2015-07" db="EMBL/GenBank/DDBJ databases">
        <authorList>
            <person name="Ju K.-S."/>
            <person name="Doroghazi J.R."/>
            <person name="Metcalf W.W."/>
        </authorList>
    </citation>
    <scope>NUCLEOTIDE SEQUENCE [LARGE SCALE GENOMIC DNA]</scope>
    <source>
        <strain evidence="2">NRRL 2290</strain>
    </source>
</reference>
<evidence type="ECO:0000313" key="2">
    <source>
        <dbReference type="Proteomes" id="UP000037251"/>
    </source>
</evidence>
<protein>
    <recommendedName>
        <fullName evidence="3">Immunity 49 family protein</fullName>
    </recommendedName>
</protein>
<dbReference type="PATRIC" id="fig|67356.5.peg.5367"/>
<evidence type="ECO:0008006" key="3">
    <source>
        <dbReference type="Google" id="ProtNLM"/>
    </source>
</evidence>
<dbReference type="EMBL" id="LGUS01000177">
    <property type="protein sequence ID" value="KOG32994.1"/>
    <property type="molecule type" value="Genomic_DNA"/>
</dbReference>
<dbReference type="STRING" id="67356.AQJ84_33995"/>
<proteinExistence type="predicted"/>
<gene>
    <name evidence="1" type="ORF">ADK37_25140</name>
</gene>
<dbReference type="InterPro" id="IPR029074">
    <property type="entry name" value="Imm49"/>
</dbReference>
<dbReference type="OrthoDB" id="3476420at2"/>
<dbReference type="AlphaFoldDB" id="A0A0L8L4H0"/>
<dbReference type="Proteomes" id="UP000037251">
    <property type="component" value="Unassembled WGS sequence"/>
</dbReference>
<evidence type="ECO:0000313" key="1">
    <source>
        <dbReference type="EMBL" id="KOG32994.1"/>
    </source>
</evidence>